<dbReference type="CDD" id="cd24032">
    <property type="entry name" value="ASKHA_NBD_TsaB"/>
    <property type="match status" value="1"/>
</dbReference>
<reference evidence="2 3" key="1">
    <citation type="journal article" date="2015" name="Int. J. Syst. Evol. Microbiol.">
        <title>Mariniphaga sediminis sp. nov., isolated from coastal sediment.</title>
        <authorList>
            <person name="Wang F.Q."/>
            <person name="Shen Q.Y."/>
            <person name="Chen G.J."/>
            <person name="Du Z.J."/>
        </authorList>
    </citation>
    <scope>NUCLEOTIDE SEQUENCE [LARGE SCALE GENOMIC DNA]</scope>
    <source>
        <strain evidence="2 3">SY21</strain>
    </source>
</reference>
<dbReference type="InterPro" id="IPR000905">
    <property type="entry name" value="Gcp-like_dom"/>
</dbReference>
<accession>A0A399D1B9</accession>
<feature type="domain" description="Gcp-like" evidence="1">
    <location>
        <begin position="35"/>
        <end position="156"/>
    </location>
</feature>
<dbReference type="OrthoDB" id="9784166at2"/>
<proteinExistence type="predicted"/>
<evidence type="ECO:0000259" key="1">
    <source>
        <dbReference type="Pfam" id="PF00814"/>
    </source>
</evidence>
<comment type="caution">
    <text evidence="2">The sequence shown here is derived from an EMBL/GenBank/DDBJ whole genome shotgun (WGS) entry which is preliminary data.</text>
</comment>
<keyword evidence="2" id="KW-0808">Transferase</keyword>
<dbReference type="Gene3D" id="3.30.420.40">
    <property type="match status" value="2"/>
</dbReference>
<organism evidence="2 3">
    <name type="scientific">Mariniphaga sediminis</name>
    <dbReference type="NCBI Taxonomy" id="1628158"/>
    <lineage>
        <taxon>Bacteria</taxon>
        <taxon>Pseudomonadati</taxon>
        <taxon>Bacteroidota</taxon>
        <taxon>Bacteroidia</taxon>
        <taxon>Marinilabiliales</taxon>
        <taxon>Prolixibacteraceae</taxon>
        <taxon>Mariniphaga</taxon>
    </lineage>
</organism>
<dbReference type="InterPro" id="IPR022496">
    <property type="entry name" value="T6A_TsaB"/>
</dbReference>
<dbReference type="EMBL" id="QWET01000005">
    <property type="protein sequence ID" value="RIH65674.1"/>
    <property type="molecule type" value="Genomic_DNA"/>
</dbReference>
<dbReference type="Pfam" id="PF00814">
    <property type="entry name" value="TsaD"/>
    <property type="match status" value="1"/>
</dbReference>
<dbReference type="InterPro" id="IPR043129">
    <property type="entry name" value="ATPase_NBD"/>
</dbReference>
<dbReference type="RefSeq" id="WP_119349515.1">
    <property type="nucleotide sequence ID" value="NZ_QWET01000005.1"/>
</dbReference>
<dbReference type="Proteomes" id="UP000266441">
    <property type="component" value="Unassembled WGS sequence"/>
</dbReference>
<keyword evidence="3" id="KW-1185">Reference proteome</keyword>
<dbReference type="NCBIfam" id="TIGR03725">
    <property type="entry name" value="T6A_YeaZ"/>
    <property type="match status" value="1"/>
</dbReference>
<evidence type="ECO:0000313" key="3">
    <source>
        <dbReference type="Proteomes" id="UP000266441"/>
    </source>
</evidence>
<dbReference type="PANTHER" id="PTHR11735">
    <property type="entry name" value="TRNA N6-ADENOSINE THREONYLCARBAMOYLTRANSFERASE"/>
    <property type="match status" value="1"/>
</dbReference>
<name>A0A399D1B9_9BACT</name>
<dbReference type="GO" id="GO:0016740">
    <property type="term" value="F:transferase activity"/>
    <property type="evidence" value="ECO:0007669"/>
    <property type="project" value="UniProtKB-KW"/>
</dbReference>
<protein>
    <submittedName>
        <fullName evidence="2">tRNA (Adenosine(37)-N6)-threonylcarbamoyltransferase complex dimerization subunit type 1 TsaB</fullName>
    </submittedName>
</protein>
<sequence>MATILNIETSTEVCSVNLARNGEVLFEKESLEGLNHSRFLTVFIEDILKENHFKTKEIDAVAVSKGPGSYTGLRIGVSVAKGLCYSLGIPLIAVGTLDALGIYTVQNGKEYVPELNQPQNALFCPMIDARRMEVYTALFNSEGKKLEPVSAKVIDENSFSEWLEQHPVLFFGNGAEKCKPALNHPNALFRGPLKASARFMIKLAEEKYNNNEFEDVAYFEPFYLKDFIATVPRNKIIR</sequence>
<dbReference type="GO" id="GO:0005829">
    <property type="term" value="C:cytosol"/>
    <property type="evidence" value="ECO:0007669"/>
    <property type="project" value="TreeGrafter"/>
</dbReference>
<dbReference type="PANTHER" id="PTHR11735:SF11">
    <property type="entry name" value="TRNA THREONYLCARBAMOYLADENOSINE BIOSYNTHESIS PROTEIN TSAB"/>
    <property type="match status" value="1"/>
</dbReference>
<dbReference type="GO" id="GO:0002949">
    <property type="term" value="P:tRNA threonylcarbamoyladenosine modification"/>
    <property type="evidence" value="ECO:0007669"/>
    <property type="project" value="InterPro"/>
</dbReference>
<dbReference type="SUPFAM" id="SSF53067">
    <property type="entry name" value="Actin-like ATPase domain"/>
    <property type="match status" value="2"/>
</dbReference>
<dbReference type="AlphaFoldDB" id="A0A399D1B9"/>
<gene>
    <name evidence="2" type="primary">tsaB</name>
    <name evidence="2" type="ORF">D1164_08430</name>
</gene>
<evidence type="ECO:0000313" key="2">
    <source>
        <dbReference type="EMBL" id="RIH65674.1"/>
    </source>
</evidence>